<organism evidence="5 6">
    <name type="scientific">Duganella guangzhouensis</name>
    <dbReference type="NCBI Taxonomy" id="2666084"/>
    <lineage>
        <taxon>Bacteria</taxon>
        <taxon>Pseudomonadati</taxon>
        <taxon>Pseudomonadota</taxon>
        <taxon>Betaproteobacteria</taxon>
        <taxon>Burkholderiales</taxon>
        <taxon>Oxalobacteraceae</taxon>
        <taxon>Telluria group</taxon>
        <taxon>Duganella</taxon>
    </lineage>
</organism>
<dbReference type="Proteomes" id="UP000433309">
    <property type="component" value="Unassembled WGS sequence"/>
</dbReference>
<sequence>MNKSLGWLLLLIAGAARAEEPSIYSLGADLGLNTRYKLKCWSGIGCDQRAERGLRLYTAYTLGSNQLLGLRNSNALELSAFDFGNVTSVVQTAADGGHLPGKSKVVGASLNYVSGLQLSERLALTTKAGVSFARSTVQYADAFDLSNYGAVGTTRSNRVGLDYGLGFAYALDKNWSLHGDWLRVPIKLGTYDKTHVDMYSIGLGYRF</sequence>
<evidence type="ECO:0000259" key="4">
    <source>
        <dbReference type="Pfam" id="PF13505"/>
    </source>
</evidence>
<dbReference type="AlphaFoldDB" id="A0A6I2KZL6"/>
<name>A0A6I2KZL6_9BURK</name>
<dbReference type="EMBL" id="WKJK01000006">
    <property type="protein sequence ID" value="MRW90990.1"/>
    <property type="molecule type" value="Genomic_DNA"/>
</dbReference>
<keyword evidence="6" id="KW-1185">Reference proteome</keyword>
<evidence type="ECO:0000256" key="1">
    <source>
        <dbReference type="ARBA" id="ARBA00004442"/>
    </source>
</evidence>
<feature type="domain" description="Outer membrane protein beta-barrel" evidence="4">
    <location>
        <begin position="8"/>
        <end position="207"/>
    </location>
</feature>
<dbReference type="InterPro" id="IPR027385">
    <property type="entry name" value="Beta-barrel_OMP"/>
</dbReference>
<evidence type="ECO:0000256" key="3">
    <source>
        <dbReference type="SAM" id="SignalP"/>
    </source>
</evidence>
<accession>A0A6I2KZL6</accession>
<dbReference type="GO" id="GO:0044384">
    <property type="term" value="C:host outer membrane"/>
    <property type="evidence" value="ECO:0007669"/>
    <property type="project" value="InterPro"/>
</dbReference>
<evidence type="ECO:0000313" key="5">
    <source>
        <dbReference type="EMBL" id="MRW90990.1"/>
    </source>
</evidence>
<feature type="chain" id="PRO_5026351829" evidence="3">
    <location>
        <begin position="19"/>
        <end position="207"/>
    </location>
</feature>
<dbReference type="GO" id="GO:0009279">
    <property type="term" value="C:cell outer membrane"/>
    <property type="evidence" value="ECO:0007669"/>
    <property type="project" value="UniProtKB-SubCell"/>
</dbReference>
<protein>
    <submittedName>
        <fullName evidence="5">Outer membrane beta-barrel protein</fullName>
    </submittedName>
</protein>
<dbReference type="Gene3D" id="2.40.160.20">
    <property type="match status" value="1"/>
</dbReference>
<feature type="signal peptide" evidence="3">
    <location>
        <begin position="1"/>
        <end position="18"/>
    </location>
</feature>
<comment type="subcellular location">
    <subcellularLocation>
        <location evidence="1">Cell outer membrane</location>
    </subcellularLocation>
</comment>
<keyword evidence="2 3" id="KW-0732">Signal</keyword>
<dbReference type="RefSeq" id="WP_154376956.1">
    <property type="nucleotide sequence ID" value="NZ_WKJK01000006.1"/>
</dbReference>
<evidence type="ECO:0000256" key="2">
    <source>
        <dbReference type="ARBA" id="ARBA00022729"/>
    </source>
</evidence>
<dbReference type="InterPro" id="IPR011250">
    <property type="entry name" value="OMP/PagP_B-barrel"/>
</dbReference>
<reference evidence="5 6" key="1">
    <citation type="submission" date="2019-11" db="EMBL/GenBank/DDBJ databases">
        <title>Novel species isolated from a subtropical stream in China.</title>
        <authorList>
            <person name="Lu H."/>
        </authorList>
    </citation>
    <scope>NUCLEOTIDE SEQUENCE [LARGE SCALE GENOMIC DNA]</scope>
    <source>
        <strain evidence="5 6">FT80W</strain>
    </source>
</reference>
<gene>
    <name evidence="5" type="ORF">GJ699_13420</name>
</gene>
<evidence type="ECO:0000313" key="6">
    <source>
        <dbReference type="Proteomes" id="UP000433309"/>
    </source>
</evidence>
<dbReference type="SUPFAM" id="SSF56925">
    <property type="entry name" value="OMPA-like"/>
    <property type="match status" value="1"/>
</dbReference>
<dbReference type="PROSITE" id="PS00695">
    <property type="entry name" value="ENT_VIR_OMP_2"/>
    <property type="match status" value="1"/>
</dbReference>
<dbReference type="Pfam" id="PF13505">
    <property type="entry name" value="OMP_b-brl"/>
    <property type="match status" value="1"/>
</dbReference>
<dbReference type="InterPro" id="IPR000758">
    <property type="entry name" value="Enterovir_OMP"/>
</dbReference>
<proteinExistence type="predicted"/>
<comment type="caution">
    <text evidence="5">The sequence shown here is derived from an EMBL/GenBank/DDBJ whole genome shotgun (WGS) entry which is preliminary data.</text>
</comment>